<reference evidence="3 4" key="1">
    <citation type="journal article" date="2015" name="Fungal Genet. Biol.">
        <title>Evolution of novel wood decay mechanisms in Agaricales revealed by the genome sequences of Fistulina hepatica and Cylindrobasidium torrendii.</title>
        <authorList>
            <person name="Floudas D."/>
            <person name="Held B.W."/>
            <person name="Riley R."/>
            <person name="Nagy L.G."/>
            <person name="Koehler G."/>
            <person name="Ransdell A.S."/>
            <person name="Younus H."/>
            <person name="Chow J."/>
            <person name="Chiniquy J."/>
            <person name="Lipzen A."/>
            <person name="Tritt A."/>
            <person name="Sun H."/>
            <person name="Haridas S."/>
            <person name="LaButti K."/>
            <person name="Ohm R.A."/>
            <person name="Kues U."/>
            <person name="Blanchette R.A."/>
            <person name="Grigoriev I.V."/>
            <person name="Minto R.E."/>
            <person name="Hibbett D.S."/>
        </authorList>
    </citation>
    <scope>NUCLEOTIDE SEQUENCE [LARGE SCALE GENOMIC DNA]</scope>
    <source>
        <strain evidence="3 4">FP15055 ss-10</strain>
    </source>
</reference>
<dbReference type="Proteomes" id="UP000054007">
    <property type="component" value="Unassembled WGS sequence"/>
</dbReference>
<name>A0A0D7BNW4_9AGAR</name>
<dbReference type="AlphaFoldDB" id="A0A0D7BNW4"/>
<dbReference type="EMBL" id="KN880449">
    <property type="protein sequence ID" value="KIY71879.1"/>
    <property type="molecule type" value="Genomic_DNA"/>
</dbReference>
<dbReference type="PANTHER" id="PTHR10963:SF24">
    <property type="entry name" value="GLYCOSIDASE C21B10.07-RELATED"/>
    <property type="match status" value="1"/>
</dbReference>
<proteinExistence type="predicted"/>
<protein>
    <submittedName>
        <fullName evidence="3">Glycoside hydrolase family 16 protein</fullName>
    </submittedName>
</protein>
<evidence type="ECO:0000259" key="2">
    <source>
        <dbReference type="PROSITE" id="PS51762"/>
    </source>
</evidence>
<dbReference type="GO" id="GO:0009251">
    <property type="term" value="P:glucan catabolic process"/>
    <property type="evidence" value="ECO:0007669"/>
    <property type="project" value="TreeGrafter"/>
</dbReference>
<dbReference type="PANTHER" id="PTHR10963">
    <property type="entry name" value="GLYCOSYL HYDROLASE-RELATED"/>
    <property type="match status" value="1"/>
</dbReference>
<keyword evidence="3" id="KW-0378">Hydrolase</keyword>
<dbReference type="InterPro" id="IPR013320">
    <property type="entry name" value="ConA-like_dom_sf"/>
</dbReference>
<feature type="domain" description="GH16" evidence="2">
    <location>
        <begin position="98"/>
        <end position="310"/>
    </location>
</feature>
<evidence type="ECO:0000256" key="1">
    <source>
        <dbReference type="SAM" id="SignalP"/>
    </source>
</evidence>
<accession>A0A0D7BNW4</accession>
<dbReference type="STRING" id="1314674.A0A0D7BNW4"/>
<dbReference type="InterPro" id="IPR000757">
    <property type="entry name" value="Beta-glucanase-like"/>
</dbReference>
<dbReference type="Gene3D" id="2.60.120.200">
    <property type="match status" value="1"/>
</dbReference>
<dbReference type="PROSITE" id="PS51762">
    <property type="entry name" value="GH16_2"/>
    <property type="match status" value="1"/>
</dbReference>
<gene>
    <name evidence="3" type="ORF">CYLTODRAFT_389583</name>
</gene>
<dbReference type="OrthoDB" id="192832at2759"/>
<evidence type="ECO:0000313" key="3">
    <source>
        <dbReference type="EMBL" id="KIY71879.1"/>
    </source>
</evidence>
<keyword evidence="1" id="KW-0732">Signal</keyword>
<feature type="signal peptide" evidence="1">
    <location>
        <begin position="1"/>
        <end position="18"/>
    </location>
</feature>
<dbReference type="InterPro" id="IPR050546">
    <property type="entry name" value="Glycosyl_Hydrlase_16"/>
</dbReference>
<organism evidence="3 4">
    <name type="scientific">Cylindrobasidium torrendii FP15055 ss-10</name>
    <dbReference type="NCBI Taxonomy" id="1314674"/>
    <lineage>
        <taxon>Eukaryota</taxon>
        <taxon>Fungi</taxon>
        <taxon>Dikarya</taxon>
        <taxon>Basidiomycota</taxon>
        <taxon>Agaricomycotina</taxon>
        <taxon>Agaricomycetes</taxon>
        <taxon>Agaricomycetidae</taxon>
        <taxon>Agaricales</taxon>
        <taxon>Marasmiineae</taxon>
        <taxon>Physalacriaceae</taxon>
        <taxon>Cylindrobasidium</taxon>
    </lineage>
</organism>
<dbReference type="SUPFAM" id="SSF49899">
    <property type="entry name" value="Concanavalin A-like lectins/glucanases"/>
    <property type="match status" value="1"/>
</dbReference>
<dbReference type="GO" id="GO:0004553">
    <property type="term" value="F:hydrolase activity, hydrolyzing O-glycosyl compounds"/>
    <property type="evidence" value="ECO:0007669"/>
    <property type="project" value="InterPro"/>
</dbReference>
<evidence type="ECO:0000313" key="4">
    <source>
        <dbReference type="Proteomes" id="UP000054007"/>
    </source>
</evidence>
<keyword evidence="4" id="KW-1185">Reference proteome</keyword>
<dbReference type="Pfam" id="PF26113">
    <property type="entry name" value="GH16_XgeA"/>
    <property type="match status" value="1"/>
</dbReference>
<feature type="chain" id="PRO_5002317395" evidence="1">
    <location>
        <begin position="19"/>
        <end position="398"/>
    </location>
</feature>
<sequence>MRSSTLLSFVTLAAVASAEIHGKYRVGHAGHRRRHGLDAELELKLGDELKAEAEVEVGDKLKTEAEVKAGKNKAEVELEAEHSGNLTRRASEGWTLGNNWTGEDLFDAFNFDNKAADNQGAAYYSDRKSGLVWTDEDGNAVVGIDSTEAVDGLRKSIRMTSKDTFNVGSLVILDVQELPAVCGVWPAIWMNGDGVWPASGEIDILEGVNMYTQNVMSVHTNEGCYLDKSLLSALRGVTLKVKDQLSCDAIANPETCGFNVDDNSSYGPPFNSQGGGTLAVSLETSGVHFYYWKQGQVPQDIYNNTPTPSNWGDALISVISPSCKIEDHFKDMRIVVNINLAGTFTSGVWSYPGNGQEKACSEITGFNNPWDYVTQKGSAFKDAKFTIRSIKTFYQDGY</sequence>